<feature type="region of interest" description="Disordered" evidence="1">
    <location>
        <begin position="14"/>
        <end position="38"/>
    </location>
</feature>
<dbReference type="RefSeq" id="WP_184368944.1">
    <property type="nucleotide sequence ID" value="NZ_BAAAKM010000104.1"/>
</dbReference>
<reference evidence="2 3" key="1">
    <citation type="submission" date="2020-08" db="EMBL/GenBank/DDBJ databases">
        <title>Sequencing the genomes of 1000 actinobacteria strains.</title>
        <authorList>
            <person name="Klenk H.-P."/>
        </authorList>
    </citation>
    <scope>NUCLEOTIDE SEQUENCE [LARGE SCALE GENOMIC DNA]</scope>
    <source>
        <strain evidence="2 3">DSM 44598</strain>
    </source>
</reference>
<organism evidence="2 3">
    <name type="scientific">Nocardiopsis metallicus</name>
    <dbReference type="NCBI Taxonomy" id="179819"/>
    <lineage>
        <taxon>Bacteria</taxon>
        <taxon>Bacillati</taxon>
        <taxon>Actinomycetota</taxon>
        <taxon>Actinomycetes</taxon>
        <taxon>Streptosporangiales</taxon>
        <taxon>Nocardiopsidaceae</taxon>
        <taxon>Nocardiopsis</taxon>
    </lineage>
</organism>
<protein>
    <submittedName>
        <fullName evidence="2">Uncharacterized protein</fullName>
    </submittedName>
</protein>
<evidence type="ECO:0000313" key="3">
    <source>
        <dbReference type="Proteomes" id="UP000579647"/>
    </source>
</evidence>
<evidence type="ECO:0000313" key="2">
    <source>
        <dbReference type="EMBL" id="MBB5494847.1"/>
    </source>
</evidence>
<gene>
    <name evidence="2" type="ORF">HNR07_005984</name>
</gene>
<evidence type="ECO:0000256" key="1">
    <source>
        <dbReference type="SAM" id="MobiDB-lite"/>
    </source>
</evidence>
<accession>A0A840WTG1</accession>
<keyword evidence="3" id="KW-1185">Reference proteome</keyword>
<sequence>MLWSTTVKAWPLPTRPSRTCTRPGSSAPVTSGPSSCDEDLHEGYTAELITWHQAHPEQGIDHLAAAEGLQCGLGIAECVRWTDDGLGCLAVGDERTGQAGHFNHECLAVMESVHATIGLTEAVQRTRRSLDYSRSQAAATVVDLALRLYRTGLLVPAPSASDQPRT</sequence>
<proteinExistence type="predicted"/>
<dbReference type="AlphaFoldDB" id="A0A840WTG1"/>
<dbReference type="EMBL" id="JACHDO010000001">
    <property type="protein sequence ID" value="MBB5494847.1"/>
    <property type="molecule type" value="Genomic_DNA"/>
</dbReference>
<comment type="caution">
    <text evidence="2">The sequence shown here is derived from an EMBL/GenBank/DDBJ whole genome shotgun (WGS) entry which is preliminary data.</text>
</comment>
<dbReference type="Proteomes" id="UP000579647">
    <property type="component" value="Unassembled WGS sequence"/>
</dbReference>
<name>A0A840WTG1_9ACTN</name>
<feature type="compositionally biased region" description="Polar residues" evidence="1">
    <location>
        <begin position="16"/>
        <end position="34"/>
    </location>
</feature>